<dbReference type="Pfam" id="PF00903">
    <property type="entry name" value="Glyoxalase"/>
    <property type="match status" value="1"/>
</dbReference>
<evidence type="ECO:0000313" key="3">
    <source>
        <dbReference type="Proteomes" id="UP000273982"/>
    </source>
</evidence>
<reference evidence="2 3" key="1">
    <citation type="submission" date="2018-11" db="EMBL/GenBank/DDBJ databases">
        <title>Genome squencing of methanotrophic bacteria isolated from alkaline groundwater in Korea.</title>
        <authorList>
            <person name="Nguyen L.N."/>
        </authorList>
    </citation>
    <scope>NUCLEOTIDE SEQUENCE [LARGE SCALE GENOMIC DNA]</scope>
    <source>
        <strain evidence="2 3">GW6</strain>
    </source>
</reference>
<evidence type="ECO:0000313" key="2">
    <source>
        <dbReference type="EMBL" id="AZG75554.1"/>
    </source>
</evidence>
<evidence type="ECO:0000259" key="1">
    <source>
        <dbReference type="PROSITE" id="PS51819"/>
    </source>
</evidence>
<dbReference type="PANTHER" id="PTHR34109">
    <property type="entry name" value="BNAUNNG04460D PROTEIN-RELATED"/>
    <property type="match status" value="1"/>
</dbReference>
<organism evidence="2 3">
    <name type="scientific">Methylocystis rosea</name>
    <dbReference type="NCBI Taxonomy" id="173366"/>
    <lineage>
        <taxon>Bacteria</taxon>
        <taxon>Pseudomonadati</taxon>
        <taxon>Pseudomonadota</taxon>
        <taxon>Alphaproteobacteria</taxon>
        <taxon>Hyphomicrobiales</taxon>
        <taxon>Methylocystaceae</taxon>
        <taxon>Methylocystis</taxon>
    </lineage>
</organism>
<dbReference type="AlphaFoldDB" id="A0A3G8M1M1"/>
<dbReference type="RefSeq" id="WP_124737433.1">
    <property type="nucleotide sequence ID" value="NZ_CP034086.1"/>
</dbReference>
<dbReference type="KEGG" id="mros:EHO51_01675"/>
<dbReference type="Proteomes" id="UP000273982">
    <property type="component" value="Chromosome"/>
</dbReference>
<feature type="domain" description="VOC" evidence="1">
    <location>
        <begin position="11"/>
        <end position="136"/>
    </location>
</feature>
<dbReference type="InterPro" id="IPR037523">
    <property type="entry name" value="VOC_core"/>
</dbReference>
<protein>
    <submittedName>
        <fullName evidence="2">VOC family protein</fullName>
    </submittedName>
</protein>
<dbReference type="PROSITE" id="PS51819">
    <property type="entry name" value="VOC"/>
    <property type="match status" value="1"/>
</dbReference>
<dbReference type="InterPro" id="IPR004360">
    <property type="entry name" value="Glyas_Fos-R_dOase_dom"/>
</dbReference>
<sequence>MNANVEKNPACMRSITPHLICAGAADAIEFYKKAFGAEEMMRMPGPDGRLMHAAVKIGDSMVMLVDEMPEWGALGPKSLKGSPVTIHLMVDNVDEVYARAVAAGATAKMPVADMFWGDRYGKVVDPFGHEWSIATHVRDMTPEEMLEAGRAAMAQGCAEATA</sequence>
<dbReference type="SUPFAM" id="SSF54593">
    <property type="entry name" value="Glyoxalase/Bleomycin resistance protein/Dihydroxybiphenyl dioxygenase"/>
    <property type="match status" value="1"/>
</dbReference>
<dbReference type="Gene3D" id="3.30.720.110">
    <property type="match status" value="1"/>
</dbReference>
<gene>
    <name evidence="2" type="ORF">EHO51_01675</name>
</gene>
<name>A0A3G8M1M1_9HYPH</name>
<dbReference type="Gene3D" id="3.30.720.120">
    <property type="match status" value="1"/>
</dbReference>
<accession>A0A3G8M1M1</accession>
<dbReference type="CDD" id="cd07246">
    <property type="entry name" value="VOC_like"/>
    <property type="match status" value="1"/>
</dbReference>
<dbReference type="InterPro" id="IPR029068">
    <property type="entry name" value="Glyas_Bleomycin-R_OHBP_Dase"/>
</dbReference>
<proteinExistence type="predicted"/>
<dbReference type="EMBL" id="CP034086">
    <property type="protein sequence ID" value="AZG75554.1"/>
    <property type="molecule type" value="Genomic_DNA"/>
</dbReference>
<dbReference type="PANTHER" id="PTHR34109:SF1">
    <property type="entry name" value="VOC DOMAIN-CONTAINING PROTEIN"/>
    <property type="match status" value="1"/>
</dbReference>